<keyword evidence="1" id="KW-0472">Membrane</keyword>
<feature type="transmembrane region" description="Helical" evidence="1">
    <location>
        <begin position="41"/>
        <end position="61"/>
    </location>
</feature>
<keyword evidence="1" id="KW-0812">Transmembrane</keyword>
<feature type="transmembrane region" description="Helical" evidence="1">
    <location>
        <begin position="12"/>
        <end position="35"/>
    </location>
</feature>
<gene>
    <name evidence="2" type="ORF">BN3087_410015</name>
</gene>
<feature type="transmembrane region" description="Helical" evidence="1">
    <location>
        <begin position="73"/>
        <end position="92"/>
    </location>
</feature>
<evidence type="ECO:0000256" key="1">
    <source>
        <dbReference type="SAM" id="Phobius"/>
    </source>
</evidence>
<name>A0A0S4XN12_9BACT</name>
<evidence type="ECO:0000313" key="2">
    <source>
        <dbReference type="EMBL" id="CUV65684.1"/>
    </source>
</evidence>
<organism evidence="2">
    <name type="scientific">Sulfurovum sp. enrichment culture clone C5</name>
    <dbReference type="NCBI Taxonomy" id="497650"/>
    <lineage>
        <taxon>Bacteria</taxon>
        <taxon>Pseudomonadati</taxon>
        <taxon>Campylobacterota</taxon>
        <taxon>Epsilonproteobacteria</taxon>
        <taxon>Campylobacterales</taxon>
        <taxon>Sulfurovaceae</taxon>
        <taxon>Sulfurovum</taxon>
        <taxon>environmental samples</taxon>
    </lineage>
</organism>
<dbReference type="AlphaFoldDB" id="A0A0S4XN12"/>
<sequence length="133" mass="14596">MQFSVKRYIIDLLIVLGLSALGGFLIGFFGAFTSIDDEIKMMLIALSNLISILIGFWIVGCINKTGELSRFKYLAYVMIGVWLFGLVNVALFDFSISQWMASGVAIIILGILGGGLSFLTCKAVENQEENTQQ</sequence>
<keyword evidence="1" id="KW-1133">Transmembrane helix</keyword>
<accession>A0A0S4XN12</accession>
<feature type="transmembrane region" description="Helical" evidence="1">
    <location>
        <begin position="98"/>
        <end position="119"/>
    </location>
</feature>
<protein>
    <submittedName>
        <fullName evidence="2">Putative quaternary ammonium compound-resistance protein SugE</fullName>
    </submittedName>
</protein>
<proteinExistence type="predicted"/>
<reference evidence="2" key="1">
    <citation type="submission" date="2015-11" db="EMBL/GenBank/DDBJ databases">
        <authorList>
            <person name="Zhang Y."/>
            <person name="Guo Z."/>
        </authorList>
    </citation>
    <scope>NUCLEOTIDE SEQUENCE</scope>
    <source>
        <strain evidence="2">BN30871</strain>
    </source>
</reference>
<dbReference type="EMBL" id="FAXN01000042">
    <property type="protein sequence ID" value="CUV65684.1"/>
    <property type="molecule type" value="Genomic_DNA"/>
</dbReference>